<accession>A0A2P6VKP1</accession>
<dbReference type="Gene3D" id="3.30.730.10">
    <property type="entry name" value="AP2/ERF domain"/>
    <property type="match status" value="1"/>
</dbReference>
<keyword evidence="9" id="KW-1185">Reference proteome</keyword>
<dbReference type="InterPro" id="IPR016177">
    <property type="entry name" value="DNA-bd_dom_sf"/>
</dbReference>
<feature type="compositionally biased region" description="Gly residues" evidence="6">
    <location>
        <begin position="386"/>
        <end position="395"/>
    </location>
</feature>
<dbReference type="PANTHER" id="PTHR31677:SF87">
    <property type="entry name" value="ETHYLENE-RESPONSIVE TRANSCRIPTION FACTOR ERF088"/>
    <property type="match status" value="1"/>
</dbReference>
<organism evidence="8 9">
    <name type="scientific">Micractinium conductrix</name>
    <dbReference type="NCBI Taxonomy" id="554055"/>
    <lineage>
        <taxon>Eukaryota</taxon>
        <taxon>Viridiplantae</taxon>
        <taxon>Chlorophyta</taxon>
        <taxon>core chlorophytes</taxon>
        <taxon>Trebouxiophyceae</taxon>
        <taxon>Chlorellales</taxon>
        <taxon>Chlorellaceae</taxon>
        <taxon>Chlorella clade</taxon>
        <taxon>Micractinium</taxon>
    </lineage>
</organism>
<dbReference type="GO" id="GO:0005634">
    <property type="term" value="C:nucleus"/>
    <property type="evidence" value="ECO:0007669"/>
    <property type="project" value="UniProtKB-SubCell"/>
</dbReference>
<comment type="subcellular location">
    <subcellularLocation>
        <location evidence="1">Nucleus</location>
    </subcellularLocation>
</comment>
<dbReference type="GO" id="GO:0003700">
    <property type="term" value="F:DNA-binding transcription factor activity"/>
    <property type="evidence" value="ECO:0007669"/>
    <property type="project" value="InterPro"/>
</dbReference>
<feature type="domain" description="AP2/ERF" evidence="7">
    <location>
        <begin position="255"/>
        <end position="312"/>
    </location>
</feature>
<keyword evidence="5" id="KW-0539">Nucleus</keyword>
<evidence type="ECO:0000256" key="4">
    <source>
        <dbReference type="ARBA" id="ARBA00023163"/>
    </source>
</evidence>
<dbReference type="SUPFAM" id="SSF54171">
    <property type="entry name" value="DNA-binding domain"/>
    <property type="match status" value="1"/>
</dbReference>
<keyword evidence="2" id="KW-0805">Transcription regulation</keyword>
<dbReference type="STRING" id="554055.A0A2P6VKP1"/>
<dbReference type="GO" id="GO:0003677">
    <property type="term" value="F:DNA binding"/>
    <property type="evidence" value="ECO:0007669"/>
    <property type="project" value="UniProtKB-KW"/>
</dbReference>
<evidence type="ECO:0000256" key="2">
    <source>
        <dbReference type="ARBA" id="ARBA00023015"/>
    </source>
</evidence>
<evidence type="ECO:0000256" key="6">
    <source>
        <dbReference type="SAM" id="MobiDB-lite"/>
    </source>
</evidence>
<feature type="compositionally biased region" description="Low complexity" evidence="6">
    <location>
        <begin position="22"/>
        <end position="54"/>
    </location>
</feature>
<feature type="compositionally biased region" description="Polar residues" evidence="6">
    <location>
        <begin position="57"/>
        <end position="74"/>
    </location>
</feature>
<dbReference type="PRINTS" id="PR00367">
    <property type="entry name" value="ETHRSPELEMNT"/>
</dbReference>
<dbReference type="PANTHER" id="PTHR31677">
    <property type="entry name" value="AP2 DOMAIN CLASS TRANSCRIPTION FACTOR"/>
    <property type="match status" value="1"/>
</dbReference>
<sequence>MALPPAVAAAVAAVTATAAKAGGAAEPSGAGTAAAAAPAQQPEQQQQAAATGGALSRSASQASHSCPAASTHSRMASLTDAEMLLALSSAPEAATADTAAHPLSGGALERSGSGAGSAAVVAAVAAAAAEHDAAERAALAAAAAALLPPPPPRIATARASSAPSPLAQRAAAAAAAASLASAMVVEGGGETPRATTTPRSAGTPKGSRTPTGGRTPKGSRRVAQSPRAAAGLGVSGGGVNGGARPPLPPAAKTAAYIGVRKRPWGSYAAEIRNPHTGAREWLGTFDSAEEAAVVYDIRKRQIKGAASKCNFPPLDMSGALVVREICPKGQGGAERMPVYLPENWPEQLMALQPGLVVTGLPSGEVAGGAAAAAAAAPPTSNSAGSSEGGGGGGGSAPRPVARAAAQRGLARHSAGALFAAAEAMAAVPLSSSAPAASSNISPRPFAPLPLPQQPLFGSPLPARLGSLQLPSLPAPVAPPVLVVQPLPLDTTPPAGTPHAAALSPLSFAALTTSGGGGGTPRASSLPLSLPSFLAVSEPDWQAALAGTPTAAATPTSALAAALAATGLGPAAGFFSLHRVSPLQAQQEQGARHARSTSSDECAAPMVTTSGGTSPERPEASSEHEAEGHAAAGHSALAAAGLSWVHAVV</sequence>
<gene>
    <name evidence="8" type="ORF">C2E20_2458</name>
</gene>
<dbReference type="CDD" id="cd00018">
    <property type="entry name" value="AP2"/>
    <property type="match status" value="1"/>
</dbReference>
<evidence type="ECO:0000256" key="3">
    <source>
        <dbReference type="ARBA" id="ARBA00023125"/>
    </source>
</evidence>
<feature type="compositionally biased region" description="Polar residues" evidence="6">
    <location>
        <begin position="193"/>
        <end position="212"/>
    </location>
</feature>
<evidence type="ECO:0000256" key="1">
    <source>
        <dbReference type="ARBA" id="ARBA00004123"/>
    </source>
</evidence>
<dbReference type="Proteomes" id="UP000239649">
    <property type="component" value="Unassembled WGS sequence"/>
</dbReference>
<feature type="compositionally biased region" description="Basic and acidic residues" evidence="6">
    <location>
        <begin position="615"/>
        <end position="627"/>
    </location>
</feature>
<feature type="region of interest" description="Disordered" evidence="6">
    <location>
        <begin position="22"/>
        <end position="74"/>
    </location>
</feature>
<dbReference type="PROSITE" id="PS51032">
    <property type="entry name" value="AP2_ERF"/>
    <property type="match status" value="1"/>
</dbReference>
<feature type="region of interest" description="Disordered" evidence="6">
    <location>
        <begin position="187"/>
        <end position="246"/>
    </location>
</feature>
<dbReference type="InterPro" id="IPR001471">
    <property type="entry name" value="AP2/ERF_dom"/>
</dbReference>
<dbReference type="EMBL" id="LHPF02000004">
    <property type="protein sequence ID" value="PSC74663.1"/>
    <property type="molecule type" value="Genomic_DNA"/>
</dbReference>
<reference evidence="8 9" key="1">
    <citation type="journal article" date="2018" name="Plant J.">
        <title>Genome sequences of Chlorella sorokiniana UTEX 1602 and Micractinium conductrix SAG 241.80: implications to maltose excretion by a green alga.</title>
        <authorList>
            <person name="Arriola M.B."/>
            <person name="Velmurugan N."/>
            <person name="Zhang Y."/>
            <person name="Plunkett M.H."/>
            <person name="Hondzo H."/>
            <person name="Barney B.M."/>
        </authorList>
    </citation>
    <scope>NUCLEOTIDE SEQUENCE [LARGE SCALE GENOMIC DNA]</scope>
    <source>
        <strain evidence="8 9">SAG 241.80</strain>
    </source>
</reference>
<dbReference type="InterPro" id="IPR036955">
    <property type="entry name" value="AP2/ERF_dom_sf"/>
</dbReference>
<comment type="caution">
    <text evidence="8">The sequence shown here is derived from an EMBL/GenBank/DDBJ whole genome shotgun (WGS) entry which is preliminary data.</text>
</comment>
<evidence type="ECO:0000313" key="9">
    <source>
        <dbReference type="Proteomes" id="UP000239649"/>
    </source>
</evidence>
<feature type="region of interest" description="Disordered" evidence="6">
    <location>
        <begin position="584"/>
        <end position="631"/>
    </location>
</feature>
<dbReference type="OrthoDB" id="550883at2759"/>
<feature type="compositionally biased region" description="Low complexity" evidence="6">
    <location>
        <begin position="396"/>
        <end position="406"/>
    </location>
</feature>
<evidence type="ECO:0000259" key="7">
    <source>
        <dbReference type="PROSITE" id="PS51032"/>
    </source>
</evidence>
<keyword evidence="3" id="KW-0238">DNA-binding</keyword>
<proteinExistence type="predicted"/>
<evidence type="ECO:0000313" key="8">
    <source>
        <dbReference type="EMBL" id="PSC74663.1"/>
    </source>
</evidence>
<feature type="region of interest" description="Disordered" evidence="6">
    <location>
        <begin position="376"/>
        <end position="406"/>
    </location>
</feature>
<name>A0A2P6VKP1_9CHLO</name>
<dbReference type="SMART" id="SM00380">
    <property type="entry name" value="AP2"/>
    <property type="match status" value="1"/>
</dbReference>
<protein>
    <submittedName>
        <fullName evidence="8">Ethylene-responsive transcription factor RAP2-3</fullName>
    </submittedName>
</protein>
<evidence type="ECO:0000256" key="5">
    <source>
        <dbReference type="ARBA" id="ARBA00023242"/>
    </source>
</evidence>
<dbReference type="AlphaFoldDB" id="A0A2P6VKP1"/>
<keyword evidence="4" id="KW-0804">Transcription</keyword>